<dbReference type="STRING" id="1703779.AMJ83_05785"/>
<comment type="caution">
    <text evidence="1">The sequence shown here is derived from an EMBL/GenBank/DDBJ whole genome shotgun (WGS) entry which is preliminary data.</text>
</comment>
<gene>
    <name evidence="1" type="ORF">AMJ83_05785</name>
</gene>
<protein>
    <recommendedName>
        <fullName evidence="3">ABM domain-containing protein</fullName>
    </recommendedName>
</protein>
<accession>A0A0S8FT31</accession>
<proteinExistence type="predicted"/>
<evidence type="ECO:0008006" key="3">
    <source>
        <dbReference type="Google" id="ProtNLM"/>
    </source>
</evidence>
<evidence type="ECO:0000313" key="1">
    <source>
        <dbReference type="EMBL" id="KPK63710.1"/>
    </source>
</evidence>
<organism evidence="1 2">
    <name type="scientific">candidate division WOR_3 bacterium SM23_42</name>
    <dbReference type="NCBI Taxonomy" id="1703779"/>
    <lineage>
        <taxon>Bacteria</taxon>
        <taxon>Bacteria division WOR-3</taxon>
    </lineage>
</organism>
<dbReference type="EMBL" id="LJUJ01000009">
    <property type="protein sequence ID" value="KPK63710.1"/>
    <property type="molecule type" value="Genomic_DNA"/>
</dbReference>
<evidence type="ECO:0000313" key="2">
    <source>
        <dbReference type="Proteomes" id="UP000051373"/>
    </source>
</evidence>
<dbReference type="Proteomes" id="UP000051373">
    <property type="component" value="Unassembled WGS sequence"/>
</dbReference>
<sequence>MFVKIYRYHIRPNKTEEFLDIQKRAGKIYRKHVSYRVVYLKNKEDPRMWLEIQWCADEDTYRQAMNLINAEPGIKRLWQEFQEILDPSDPEIHEEYYEQIHSEDGGPKRSLEGS</sequence>
<dbReference type="AlphaFoldDB" id="A0A0S8FT31"/>
<reference evidence="1 2" key="1">
    <citation type="journal article" date="2015" name="Microbiome">
        <title>Genomic resolution of linkages in carbon, nitrogen, and sulfur cycling among widespread estuary sediment bacteria.</title>
        <authorList>
            <person name="Baker B.J."/>
            <person name="Lazar C.S."/>
            <person name="Teske A.P."/>
            <person name="Dick G.J."/>
        </authorList>
    </citation>
    <scope>NUCLEOTIDE SEQUENCE [LARGE SCALE GENOMIC DNA]</scope>
    <source>
        <strain evidence="1">SM23_42</strain>
    </source>
</reference>
<name>A0A0S8FT31_UNCW3</name>